<name>A0A0S4XLN5_9BACT</name>
<feature type="transmembrane region" description="Helical" evidence="2">
    <location>
        <begin position="28"/>
        <end position="50"/>
    </location>
</feature>
<feature type="coiled-coil region" evidence="1">
    <location>
        <begin position="50"/>
        <end position="98"/>
    </location>
</feature>
<keyword evidence="2" id="KW-0472">Membrane</keyword>
<keyword evidence="1" id="KW-0175">Coiled coil</keyword>
<sequence>MQIYNFNDNQRRNWRKGSLMAIWFQNKISQGILVLFLVVGVIAGFEYWLLGNKDKKIELLQTNLIKLESKCTFTPEEYKQAKNEYKQARQTNDKESQAKITYITKFKKDDNETKCQAANRLIRTTSHSF</sequence>
<evidence type="ECO:0000313" key="3">
    <source>
        <dbReference type="EMBL" id="CUV65220.1"/>
    </source>
</evidence>
<reference evidence="3" key="1">
    <citation type="submission" date="2015-11" db="EMBL/GenBank/DDBJ databases">
        <authorList>
            <person name="Zhang Y."/>
            <person name="Guo Z."/>
        </authorList>
    </citation>
    <scope>NUCLEOTIDE SEQUENCE</scope>
    <source>
        <strain evidence="3">BN30871</strain>
    </source>
</reference>
<keyword evidence="2" id="KW-0812">Transmembrane</keyword>
<dbReference type="EMBL" id="FAXN01000021">
    <property type="protein sequence ID" value="CUV65220.1"/>
    <property type="molecule type" value="Genomic_DNA"/>
</dbReference>
<keyword evidence="2" id="KW-1133">Transmembrane helix</keyword>
<evidence type="ECO:0000256" key="1">
    <source>
        <dbReference type="SAM" id="Coils"/>
    </source>
</evidence>
<dbReference type="AlphaFoldDB" id="A0A0S4XLN5"/>
<organism evidence="3">
    <name type="scientific">Sulfurovum sp. enrichment culture clone C5</name>
    <dbReference type="NCBI Taxonomy" id="497650"/>
    <lineage>
        <taxon>Bacteria</taxon>
        <taxon>Pseudomonadati</taxon>
        <taxon>Campylobacterota</taxon>
        <taxon>Epsilonproteobacteria</taxon>
        <taxon>Campylobacterales</taxon>
        <taxon>Sulfurovaceae</taxon>
        <taxon>Sulfurovum</taxon>
        <taxon>environmental samples</taxon>
    </lineage>
</organism>
<protein>
    <submittedName>
        <fullName evidence="3">Uncharacterized protein</fullName>
    </submittedName>
</protein>
<proteinExistence type="predicted"/>
<accession>A0A0S4XLN5</accession>
<evidence type="ECO:0000256" key="2">
    <source>
        <dbReference type="SAM" id="Phobius"/>
    </source>
</evidence>
<gene>
    <name evidence="3" type="ORF">BN3087_220037</name>
</gene>